<gene>
    <name evidence="1" type="ORF">METZ01_LOCUS480169</name>
</gene>
<accession>A0A383C6R6</accession>
<evidence type="ECO:0008006" key="2">
    <source>
        <dbReference type="Google" id="ProtNLM"/>
    </source>
</evidence>
<proteinExistence type="predicted"/>
<organism evidence="1">
    <name type="scientific">marine metagenome</name>
    <dbReference type="NCBI Taxonomy" id="408172"/>
    <lineage>
        <taxon>unclassified sequences</taxon>
        <taxon>metagenomes</taxon>
        <taxon>ecological metagenomes</taxon>
    </lineage>
</organism>
<reference evidence="1" key="1">
    <citation type="submission" date="2018-05" db="EMBL/GenBank/DDBJ databases">
        <authorList>
            <person name="Lanie J.A."/>
            <person name="Ng W.-L."/>
            <person name="Kazmierczak K.M."/>
            <person name="Andrzejewski T.M."/>
            <person name="Davidsen T.M."/>
            <person name="Wayne K.J."/>
            <person name="Tettelin H."/>
            <person name="Glass J.I."/>
            <person name="Rusch D."/>
            <person name="Podicherti R."/>
            <person name="Tsui H.-C.T."/>
            <person name="Winkler M.E."/>
        </authorList>
    </citation>
    <scope>NUCLEOTIDE SEQUENCE</scope>
</reference>
<sequence>MSMKNKHVIRSHIPEKKFREIIYLFSEDLSATQISHLTKISKPSINKYLAAIRFRVFEYCQDQSPLKGEIEVDESYFGARGKIIVFGLLKRQGKVYTEIIYDCSAAVLQKFIREKVVTLAV</sequence>
<name>A0A383C6R6_9ZZZZ</name>
<evidence type="ECO:0000313" key="1">
    <source>
        <dbReference type="EMBL" id="SVE27315.1"/>
    </source>
</evidence>
<dbReference type="AlphaFoldDB" id="A0A383C6R6"/>
<dbReference type="EMBL" id="UINC01205924">
    <property type="protein sequence ID" value="SVE27315.1"/>
    <property type="molecule type" value="Genomic_DNA"/>
</dbReference>
<protein>
    <recommendedName>
        <fullName evidence="2">ISXO2-like transposase domain-containing protein</fullName>
    </recommendedName>
</protein>